<dbReference type="Pfam" id="PF01510">
    <property type="entry name" value="Amidase_2"/>
    <property type="match status" value="1"/>
</dbReference>
<feature type="domain" description="SLH" evidence="2">
    <location>
        <begin position="173"/>
        <end position="236"/>
    </location>
</feature>
<dbReference type="Proteomes" id="UP000070456">
    <property type="component" value="Unassembled WGS sequence"/>
</dbReference>
<accession>A0A140LCM8</accession>
<dbReference type="AlphaFoldDB" id="A0A140LCM8"/>
<dbReference type="SUPFAM" id="SSF55846">
    <property type="entry name" value="N-acetylmuramoyl-L-alanine amidase-like"/>
    <property type="match status" value="1"/>
</dbReference>
<evidence type="ECO:0000256" key="1">
    <source>
        <dbReference type="ARBA" id="ARBA00022737"/>
    </source>
</evidence>
<dbReference type="OrthoDB" id="2812205at2"/>
<protein>
    <recommendedName>
        <fullName evidence="2">SLH domain-containing protein</fullName>
    </recommendedName>
</protein>
<proteinExistence type="predicted"/>
<dbReference type="Gene3D" id="3.40.80.10">
    <property type="entry name" value="Peptidoglycan recognition protein-like"/>
    <property type="match status" value="1"/>
</dbReference>
<dbReference type="CDD" id="cd06583">
    <property type="entry name" value="PGRP"/>
    <property type="match status" value="1"/>
</dbReference>
<comment type="caution">
    <text evidence="3">The sequence shown here is derived from an EMBL/GenBank/DDBJ whole genome shotgun (WGS) entry which is preliminary data.</text>
</comment>
<dbReference type="EMBL" id="LOEE01000006">
    <property type="protein sequence ID" value="KXG78303.1"/>
    <property type="molecule type" value="Genomic_DNA"/>
</dbReference>
<dbReference type="InterPro" id="IPR001119">
    <property type="entry name" value="SLH_dom"/>
</dbReference>
<dbReference type="Pfam" id="PF00395">
    <property type="entry name" value="SLH"/>
    <property type="match status" value="1"/>
</dbReference>
<sequence>MRSKKEVIKLSRFEIVTIEELLKRLEKYSYRQLHIHHTWKPDHSNFNGKNHIQLQEGMYIYHTKTNKWQDIAQHVTLMPDGTFVTGRNFSKDPVSIQGWNTGAFAVEMLGNFDIGCDKLEGKQKESLIKLARYFAERFGPESIKFHNEGPGVKKTCPGSLLDKKEFMKEVLAMGKVFKDVEDGRWSAKYIEAAKNLDLISGNTDGTFHPTSPLTREQAAVLMVRLYEKITGRKVVEE</sequence>
<dbReference type="GO" id="GO:0009253">
    <property type="term" value="P:peptidoglycan catabolic process"/>
    <property type="evidence" value="ECO:0007669"/>
    <property type="project" value="InterPro"/>
</dbReference>
<dbReference type="STRING" id="520762.AN619_02780"/>
<gene>
    <name evidence="3" type="ORF">AN619_02780</name>
</gene>
<evidence type="ECO:0000313" key="4">
    <source>
        <dbReference type="Proteomes" id="UP000070456"/>
    </source>
</evidence>
<dbReference type="PROSITE" id="PS51272">
    <property type="entry name" value="SLH"/>
    <property type="match status" value="1"/>
</dbReference>
<name>A0A140LCM8_9FIRM</name>
<dbReference type="InterPro" id="IPR036505">
    <property type="entry name" value="Amidase/PGRP_sf"/>
</dbReference>
<organism evidence="3 4">
    <name type="scientific">Thermotalea metallivorans</name>
    <dbReference type="NCBI Taxonomy" id="520762"/>
    <lineage>
        <taxon>Bacteria</taxon>
        <taxon>Bacillati</taxon>
        <taxon>Bacillota</taxon>
        <taxon>Clostridia</taxon>
        <taxon>Peptostreptococcales</taxon>
        <taxon>Thermotaleaceae</taxon>
        <taxon>Thermotalea</taxon>
    </lineage>
</organism>
<keyword evidence="4" id="KW-1185">Reference proteome</keyword>
<reference evidence="3 4" key="1">
    <citation type="submission" date="2015-12" db="EMBL/GenBank/DDBJ databases">
        <title>Draft genome sequence of the thermoanaerobe Thermotalea metallivorans, an isolate from the runoff channel of the Great Artesian Basin, Australia.</title>
        <authorList>
            <person name="Patel B.K."/>
        </authorList>
    </citation>
    <scope>NUCLEOTIDE SEQUENCE [LARGE SCALE GENOMIC DNA]</scope>
    <source>
        <strain evidence="3 4">B2-1</strain>
    </source>
</reference>
<dbReference type="InterPro" id="IPR002502">
    <property type="entry name" value="Amidase_domain"/>
</dbReference>
<dbReference type="GO" id="GO:0008745">
    <property type="term" value="F:N-acetylmuramoyl-L-alanine amidase activity"/>
    <property type="evidence" value="ECO:0007669"/>
    <property type="project" value="InterPro"/>
</dbReference>
<evidence type="ECO:0000313" key="3">
    <source>
        <dbReference type="EMBL" id="KXG78303.1"/>
    </source>
</evidence>
<evidence type="ECO:0000259" key="2">
    <source>
        <dbReference type="PROSITE" id="PS51272"/>
    </source>
</evidence>
<keyword evidence="1" id="KW-0677">Repeat</keyword>